<sequence length="83" mass="8900">MVYNRSHPGQPYLSTLGIGGCAHLIPSTTTMTSYYDSNDDLGKMAQQRYSALESDMAAEITPATQDDGVAPTVTPIADIEMCL</sequence>
<gene>
    <name evidence="1" type="ORF">BASA50_002348</name>
</gene>
<dbReference type="EMBL" id="JAFCIX010000040">
    <property type="protein sequence ID" value="KAH6600337.1"/>
    <property type="molecule type" value="Genomic_DNA"/>
</dbReference>
<evidence type="ECO:0000313" key="2">
    <source>
        <dbReference type="Proteomes" id="UP001648503"/>
    </source>
</evidence>
<dbReference type="PROSITE" id="PS51257">
    <property type="entry name" value="PROKAR_LIPOPROTEIN"/>
    <property type="match status" value="1"/>
</dbReference>
<protein>
    <submittedName>
        <fullName evidence="1">Uncharacterized protein</fullName>
    </submittedName>
</protein>
<keyword evidence="2" id="KW-1185">Reference proteome</keyword>
<accession>A0ABQ8FLX4</accession>
<reference evidence="1 2" key="1">
    <citation type="submission" date="2021-02" db="EMBL/GenBank/DDBJ databases">
        <title>Variation within the Batrachochytrium salamandrivorans European outbreak.</title>
        <authorList>
            <person name="Kelly M."/>
            <person name="Pasmans F."/>
            <person name="Shea T.P."/>
            <person name="Munoz J.F."/>
            <person name="Carranza S."/>
            <person name="Cuomo C.A."/>
            <person name="Martel A."/>
        </authorList>
    </citation>
    <scope>NUCLEOTIDE SEQUENCE [LARGE SCALE GENOMIC DNA]</scope>
    <source>
        <strain evidence="1 2">AMFP18/2</strain>
    </source>
</reference>
<name>A0ABQ8FLX4_9FUNG</name>
<organism evidence="1 2">
    <name type="scientific">Batrachochytrium salamandrivorans</name>
    <dbReference type="NCBI Taxonomy" id="1357716"/>
    <lineage>
        <taxon>Eukaryota</taxon>
        <taxon>Fungi</taxon>
        <taxon>Fungi incertae sedis</taxon>
        <taxon>Chytridiomycota</taxon>
        <taxon>Chytridiomycota incertae sedis</taxon>
        <taxon>Chytridiomycetes</taxon>
        <taxon>Rhizophydiales</taxon>
        <taxon>Rhizophydiales incertae sedis</taxon>
        <taxon>Batrachochytrium</taxon>
    </lineage>
</organism>
<evidence type="ECO:0000313" key="1">
    <source>
        <dbReference type="EMBL" id="KAH6600337.1"/>
    </source>
</evidence>
<comment type="caution">
    <text evidence="1">The sequence shown here is derived from an EMBL/GenBank/DDBJ whole genome shotgun (WGS) entry which is preliminary data.</text>
</comment>
<proteinExistence type="predicted"/>
<dbReference type="Proteomes" id="UP001648503">
    <property type="component" value="Unassembled WGS sequence"/>
</dbReference>